<dbReference type="Proteomes" id="UP000271678">
    <property type="component" value="Unassembled WGS sequence"/>
</dbReference>
<keyword evidence="2" id="KW-1185">Reference proteome</keyword>
<sequence length="91" mass="9169">MELCGERRSSASAQAFSCWVASASLVGAGDGAPGVGATSDAGEVCGAGLCGVLVAGRGAPVRVVRLVDEFVGGLTWVLRPVGARCRQGHRR</sequence>
<comment type="caution">
    <text evidence="1">The sequence shown here is derived from an EMBL/GenBank/DDBJ whole genome shotgun (WGS) entry which is preliminary data.</text>
</comment>
<dbReference type="AlphaFoldDB" id="A0A3M9M8Q1"/>
<dbReference type="RefSeq" id="WP_123271406.1">
    <property type="nucleotide sequence ID" value="NZ_RJJQ01000010.1"/>
</dbReference>
<accession>A0A3M9M8Q1</accession>
<evidence type="ECO:0000313" key="2">
    <source>
        <dbReference type="Proteomes" id="UP000271678"/>
    </source>
</evidence>
<name>A0A3M9M8Q1_9MICO</name>
<gene>
    <name evidence="1" type="ORF">EFY87_10325</name>
</gene>
<proteinExistence type="predicted"/>
<evidence type="ECO:0000313" key="1">
    <source>
        <dbReference type="EMBL" id="RNI21557.1"/>
    </source>
</evidence>
<reference evidence="1 2" key="1">
    <citation type="submission" date="2018-11" db="EMBL/GenBank/DDBJ databases">
        <title>Draft genome of Simplicispira Flexivirga sp. BO-16.</title>
        <authorList>
            <person name="Im W.T."/>
        </authorList>
    </citation>
    <scope>NUCLEOTIDE SEQUENCE [LARGE SCALE GENOMIC DNA]</scope>
    <source>
        <strain evidence="1 2">BO-16</strain>
    </source>
</reference>
<dbReference type="EMBL" id="RJJQ01000010">
    <property type="protein sequence ID" value="RNI21557.1"/>
    <property type="molecule type" value="Genomic_DNA"/>
</dbReference>
<organism evidence="1 2">
    <name type="scientific">Flexivirga caeni</name>
    <dbReference type="NCBI Taxonomy" id="2294115"/>
    <lineage>
        <taxon>Bacteria</taxon>
        <taxon>Bacillati</taxon>
        <taxon>Actinomycetota</taxon>
        <taxon>Actinomycetes</taxon>
        <taxon>Micrococcales</taxon>
        <taxon>Dermacoccaceae</taxon>
        <taxon>Flexivirga</taxon>
    </lineage>
</organism>
<protein>
    <submittedName>
        <fullName evidence="1">Uncharacterized protein</fullName>
    </submittedName>
</protein>